<evidence type="ECO:0000313" key="17">
    <source>
        <dbReference type="Proteomes" id="UP000515152"/>
    </source>
</evidence>
<keyword evidence="9" id="KW-0256">Endoplasmic reticulum</keyword>
<evidence type="ECO:0000256" key="9">
    <source>
        <dbReference type="ARBA" id="ARBA00022824"/>
    </source>
</evidence>
<evidence type="ECO:0000259" key="16">
    <source>
        <dbReference type="PROSITE" id="PS51720"/>
    </source>
</evidence>
<dbReference type="PANTHER" id="PTHR10903">
    <property type="entry name" value="GTPASE, IMAP FAMILY MEMBER-RELATED"/>
    <property type="match status" value="1"/>
</dbReference>
<dbReference type="InterPro" id="IPR027417">
    <property type="entry name" value="P-loop_NTPase"/>
</dbReference>
<dbReference type="SUPFAM" id="SSF52540">
    <property type="entry name" value="P-loop containing nucleoside triphosphate hydrolases"/>
    <property type="match status" value="2"/>
</dbReference>
<comment type="function">
    <text evidence="13">Exerts an anti-apoptotic effect in the immune system and is involved in responses to infections.</text>
</comment>
<dbReference type="Proteomes" id="UP000515152">
    <property type="component" value="Chromosome 1"/>
</dbReference>
<feature type="domain" description="AIG1-type G" evidence="16">
    <location>
        <begin position="249"/>
        <end position="451"/>
    </location>
</feature>
<dbReference type="Pfam" id="PF04548">
    <property type="entry name" value="AIG1"/>
    <property type="match status" value="2"/>
</dbReference>
<dbReference type="OrthoDB" id="8954335at2759"/>
<proteinExistence type="inferred from homology"/>
<dbReference type="GeneID" id="105890680"/>
<keyword evidence="11" id="KW-0496">Mitochondrion</keyword>
<evidence type="ECO:0000313" key="18">
    <source>
        <dbReference type="RefSeq" id="XP_012672199.2"/>
    </source>
</evidence>
<dbReference type="KEGG" id="char:105890680"/>
<keyword evidence="7" id="KW-0677">Repeat</keyword>
<evidence type="ECO:0000256" key="4">
    <source>
        <dbReference type="ARBA" id="ARBA00004555"/>
    </source>
</evidence>
<dbReference type="InterPro" id="IPR045058">
    <property type="entry name" value="GIMA/IAN/Toc"/>
</dbReference>
<dbReference type="PROSITE" id="PS51720">
    <property type="entry name" value="G_AIG1"/>
    <property type="match status" value="2"/>
</dbReference>
<evidence type="ECO:0000256" key="7">
    <source>
        <dbReference type="ARBA" id="ARBA00022737"/>
    </source>
</evidence>
<dbReference type="GO" id="GO:0005794">
    <property type="term" value="C:Golgi apparatus"/>
    <property type="evidence" value="ECO:0007669"/>
    <property type="project" value="UniProtKB-SubCell"/>
</dbReference>
<dbReference type="FunFam" id="3.40.50.300:FF:000536">
    <property type="entry name" value="GTPase IMAP family member 8"/>
    <property type="match status" value="1"/>
</dbReference>
<comment type="similarity">
    <text evidence="5">Belongs to the TRAFAC class TrmE-Era-EngA-EngB-Septin-like GTPase superfamily. AIG1/Toc34/Toc159-like paraseptin GTPase family. IAN subfamily.</text>
</comment>
<evidence type="ECO:0000256" key="2">
    <source>
        <dbReference type="ARBA" id="ARBA00004240"/>
    </source>
</evidence>
<gene>
    <name evidence="18" type="primary">si:dkey-110g7.8</name>
</gene>
<dbReference type="AlphaFoldDB" id="A0A6P3VI68"/>
<dbReference type="GO" id="GO:0005739">
    <property type="term" value="C:mitochondrion"/>
    <property type="evidence" value="ECO:0007669"/>
    <property type="project" value="UniProtKB-SubCell"/>
</dbReference>
<sequence>MAGLSSGAYTEPELRARRILLIGGQQTGKSSGGNTILGKQVFPEEVTSDSGACRGEVFGWIVTVVDTPGLGWGDGEMDADQPQESADPWNLSSGVLLCSPGPHVILLVLSVSQPLTENRMKILETHLEGLGRGVWRHTIVLFTGVDALGEGGCLESHIIEGGKPLQHLVERCGNRYYGLDNTRPRERTQVQELMLKVEEVVEQNHGWFLEVDSNYRTRNNLMWNVAVEAERSVVESWHFQEMPMYIPPPRELRMILLGWKGVGKSLAGNTMLGFQGFDVGKQTEVSLRRQSQVSGRRVTVVDTPGWGWWSVKQTSLRVKRETRRAAELLHPGPHALLLVLPVVSSLTSRKRYVLENHMEKIFGTQWSQYTLVLFTCGDWLRGLGYSIEEHIQRGGKELVKLLETCGNDYHVLDSKSPEGHKQVPELLNKVEEIIAHNATAPYLYIEVNEESVGRTESPGCATCNLQ</sequence>
<protein>
    <recommendedName>
        <fullName evidence="14">GTPase IMAP family member 8</fullName>
    </recommendedName>
    <alternativeName>
        <fullName evidence="15">Immune-associated nucleotide-binding protein 9</fullName>
    </alternativeName>
</protein>
<keyword evidence="10" id="KW-0333">Golgi apparatus</keyword>
<dbReference type="GO" id="GO:0005829">
    <property type="term" value="C:cytosol"/>
    <property type="evidence" value="ECO:0007669"/>
    <property type="project" value="UniProtKB-SubCell"/>
</dbReference>
<dbReference type="InterPro" id="IPR006703">
    <property type="entry name" value="G_AIG1"/>
</dbReference>
<evidence type="ECO:0000256" key="15">
    <source>
        <dbReference type="ARBA" id="ARBA00077278"/>
    </source>
</evidence>
<dbReference type="Gene3D" id="3.40.50.300">
    <property type="entry name" value="P-loop containing nucleotide triphosphate hydrolases"/>
    <property type="match status" value="2"/>
</dbReference>
<evidence type="ECO:0000256" key="13">
    <source>
        <dbReference type="ARBA" id="ARBA00056809"/>
    </source>
</evidence>
<dbReference type="GO" id="GO:0005525">
    <property type="term" value="F:GTP binding"/>
    <property type="evidence" value="ECO:0007669"/>
    <property type="project" value="UniProtKB-KW"/>
</dbReference>
<evidence type="ECO:0000256" key="11">
    <source>
        <dbReference type="ARBA" id="ARBA00023128"/>
    </source>
</evidence>
<evidence type="ECO:0000256" key="14">
    <source>
        <dbReference type="ARBA" id="ARBA00073539"/>
    </source>
</evidence>
<evidence type="ECO:0000256" key="12">
    <source>
        <dbReference type="ARBA" id="ARBA00023134"/>
    </source>
</evidence>
<evidence type="ECO:0000256" key="8">
    <source>
        <dbReference type="ARBA" id="ARBA00022741"/>
    </source>
</evidence>
<reference evidence="18" key="1">
    <citation type="submission" date="2025-08" db="UniProtKB">
        <authorList>
            <consortium name="RefSeq"/>
        </authorList>
    </citation>
    <scope>IDENTIFICATION</scope>
</reference>
<evidence type="ECO:0000256" key="3">
    <source>
        <dbReference type="ARBA" id="ARBA00004514"/>
    </source>
</evidence>
<dbReference type="GO" id="GO:0005783">
    <property type="term" value="C:endoplasmic reticulum"/>
    <property type="evidence" value="ECO:0007669"/>
    <property type="project" value="UniProtKB-SubCell"/>
</dbReference>
<accession>A0A6P3VI68</accession>
<evidence type="ECO:0000256" key="5">
    <source>
        <dbReference type="ARBA" id="ARBA00008535"/>
    </source>
</evidence>
<name>A0A6P3VI68_CLUHA</name>
<evidence type="ECO:0000256" key="1">
    <source>
        <dbReference type="ARBA" id="ARBA00004173"/>
    </source>
</evidence>
<dbReference type="PANTHER" id="PTHR10903:SF139">
    <property type="entry name" value="GTPASE IMAP FAMILY MEMBER 4 ISOFORM X1"/>
    <property type="match status" value="1"/>
</dbReference>
<evidence type="ECO:0000256" key="10">
    <source>
        <dbReference type="ARBA" id="ARBA00023034"/>
    </source>
</evidence>
<keyword evidence="6" id="KW-0963">Cytoplasm</keyword>
<organism evidence="17 18">
    <name type="scientific">Clupea harengus</name>
    <name type="common">Atlantic herring</name>
    <dbReference type="NCBI Taxonomy" id="7950"/>
    <lineage>
        <taxon>Eukaryota</taxon>
        <taxon>Metazoa</taxon>
        <taxon>Chordata</taxon>
        <taxon>Craniata</taxon>
        <taxon>Vertebrata</taxon>
        <taxon>Euteleostomi</taxon>
        <taxon>Actinopterygii</taxon>
        <taxon>Neopterygii</taxon>
        <taxon>Teleostei</taxon>
        <taxon>Clupei</taxon>
        <taxon>Clupeiformes</taxon>
        <taxon>Clupeoidei</taxon>
        <taxon>Clupeidae</taxon>
        <taxon>Clupea</taxon>
    </lineage>
</organism>
<feature type="domain" description="AIG1-type G" evidence="16">
    <location>
        <begin position="14"/>
        <end position="218"/>
    </location>
</feature>
<keyword evidence="8" id="KW-0547">Nucleotide-binding</keyword>
<comment type="subcellular location">
    <subcellularLocation>
        <location evidence="3">Cytoplasm</location>
        <location evidence="3">Cytosol</location>
    </subcellularLocation>
    <subcellularLocation>
        <location evidence="2">Endoplasmic reticulum</location>
    </subcellularLocation>
    <subcellularLocation>
        <location evidence="4">Golgi apparatus</location>
    </subcellularLocation>
    <subcellularLocation>
        <location evidence="1">Mitochondrion</location>
    </subcellularLocation>
</comment>
<evidence type="ECO:0000256" key="6">
    <source>
        <dbReference type="ARBA" id="ARBA00022490"/>
    </source>
</evidence>
<dbReference type="RefSeq" id="XP_012672199.2">
    <property type="nucleotide sequence ID" value="XM_012816745.2"/>
</dbReference>
<keyword evidence="17" id="KW-1185">Reference proteome</keyword>
<keyword evidence="12" id="KW-0342">GTP-binding</keyword>